<keyword evidence="4" id="KW-1185">Reference proteome</keyword>
<dbReference type="SUPFAM" id="SSF48179">
    <property type="entry name" value="6-phosphogluconate dehydrogenase C-terminal domain-like"/>
    <property type="match status" value="1"/>
</dbReference>
<feature type="domain" description="Prephenate/arogenate dehydrogenase" evidence="2">
    <location>
        <begin position="1"/>
        <end position="245"/>
    </location>
</feature>
<comment type="caution">
    <text evidence="3">The sequence shown here is derived from an EMBL/GenBank/DDBJ whole genome shotgun (WGS) entry which is preliminary data.</text>
</comment>
<dbReference type="InterPro" id="IPR050812">
    <property type="entry name" value="Preph/Arog_dehydrog"/>
</dbReference>
<dbReference type="Gene3D" id="3.40.50.720">
    <property type="entry name" value="NAD(P)-binding Rossmann-like Domain"/>
    <property type="match status" value="1"/>
</dbReference>
<dbReference type="PATRIC" id="fig|1121022.4.peg.3729"/>
<dbReference type="InterPro" id="IPR036291">
    <property type="entry name" value="NAD(P)-bd_dom_sf"/>
</dbReference>
<keyword evidence="1" id="KW-0560">Oxidoreductase</keyword>
<accession>V4NXR1</accession>
<dbReference type="GO" id="GO:0006571">
    <property type="term" value="P:tyrosine biosynthetic process"/>
    <property type="evidence" value="ECO:0007669"/>
    <property type="project" value="InterPro"/>
</dbReference>
<protein>
    <submittedName>
        <fullName evidence="3">Prephenate dehydrogenase</fullName>
    </submittedName>
</protein>
<dbReference type="GO" id="GO:0070403">
    <property type="term" value="F:NAD+ binding"/>
    <property type="evidence" value="ECO:0007669"/>
    <property type="project" value="InterPro"/>
</dbReference>
<dbReference type="PROSITE" id="PS51176">
    <property type="entry name" value="PDH_ADH"/>
    <property type="match status" value="1"/>
</dbReference>
<dbReference type="GO" id="GO:0004665">
    <property type="term" value="F:prephenate dehydrogenase (NADP+) activity"/>
    <property type="evidence" value="ECO:0007669"/>
    <property type="project" value="InterPro"/>
</dbReference>
<dbReference type="STRING" id="1121022.GCA_000376105_02798"/>
<dbReference type="InterPro" id="IPR046826">
    <property type="entry name" value="PDH_N"/>
</dbReference>
<proteinExistence type="predicted"/>
<dbReference type="EMBL" id="AWGB01000053">
    <property type="protein sequence ID" value="ESQ86552.1"/>
    <property type="molecule type" value="Genomic_DNA"/>
</dbReference>
<organism evidence="3 4">
    <name type="scientific">Asticcacaulis benevestitus DSM 16100 = ATCC BAA-896</name>
    <dbReference type="NCBI Taxonomy" id="1121022"/>
    <lineage>
        <taxon>Bacteria</taxon>
        <taxon>Pseudomonadati</taxon>
        <taxon>Pseudomonadota</taxon>
        <taxon>Alphaproteobacteria</taxon>
        <taxon>Caulobacterales</taxon>
        <taxon>Caulobacteraceae</taxon>
        <taxon>Asticcacaulis</taxon>
    </lineage>
</organism>
<dbReference type="Pfam" id="PF02153">
    <property type="entry name" value="PDH_N"/>
    <property type="match status" value="1"/>
</dbReference>
<reference evidence="3 4" key="1">
    <citation type="journal article" date="2014" name="Nature">
        <title>Sequential evolution of bacterial morphology by co-option of a developmental regulator.</title>
        <authorList>
            <person name="Jiang C."/>
            <person name="Brown P.J."/>
            <person name="Ducret A."/>
            <person name="Brun Y.V."/>
        </authorList>
    </citation>
    <scope>NUCLEOTIDE SEQUENCE [LARGE SCALE GENOMIC DNA]</scope>
    <source>
        <strain evidence="3 4">DSM 16100</strain>
    </source>
</reference>
<evidence type="ECO:0000259" key="2">
    <source>
        <dbReference type="PROSITE" id="PS51176"/>
    </source>
</evidence>
<evidence type="ECO:0000313" key="3">
    <source>
        <dbReference type="EMBL" id="ESQ86552.1"/>
    </source>
</evidence>
<sequence length="245" mass="26826">MGLFGLGAFGRLIVKHLSPYFDIYAHDPSPEAKRYARRHNVTRVDLPTAAACDIVVLATPIRSLKALAEAIAPHVKPYGLVADVGSVKMKPAKWLVDALPSTVSILCTHPLFGPQSARKGIHDLEIVVCPVRIRHVDTIVKFFANTLDLKVSLATPEQHDKALAAVQGLTHLIAKVLSGLEPLPTVHTTRSYDLMMQGVGLVSGDSDELFLSIERDNPFAAEVRKRFFSEIDALRNRLEAHDSGK</sequence>
<dbReference type="InterPro" id="IPR003099">
    <property type="entry name" value="Prephen_DH"/>
</dbReference>
<evidence type="ECO:0000256" key="1">
    <source>
        <dbReference type="ARBA" id="ARBA00023002"/>
    </source>
</evidence>
<dbReference type="InterPro" id="IPR008927">
    <property type="entry name" value="6-PGluconate_DH-like_C_sf"/>
</dbReference>
<dbReference type="Proteomes" id="UP000017837">
    <property type="component" value="Unassembled WGS sequence"/>
</dbReference>
<dbReference type="PANTHER" id="PTHR21363:SF0">
    <property type="entry name" value="PREPHENATE DEHYDROGENASE [NADP(+)]"/>
    <property type="match status" value="1"/>
</dbReference>
<gene>
    <name evidence="3" type="ORF">ABENE_18240</name>
</gene>
<dbReference type="eggNOG" id="COG0287">
    <property type="taxonomic scope" value="Bacteria"/>
</dbReference>
<name>V4NXR1_9CAUL</name>
<dbReference type="AlphaFoldDB" id="V4NXR1"/>
<evidence type="ECO:0000313" key="4">
    <source>
        <dbReference type="Proteomes" id="UP000017837"/>
    </source>
</evidence>
<dbReference type="GO" id="GO:0008977">
    <property type="term" value="F:prephenate dehydrogenase (NAD+) activity"/>
    <property type="evidence" value="ECO:0007669"/>
    <property type="project" value="InterPro"/>
</dbReference>
<dbReference type="SUPFAM" id="SSF51735">
    <property type="entry name" value="NAD(P)-binding Rossmann-fold domains"/>
    <property type="match status" value="1"/>
</dbReference>
<dbReference type="PANTHER" id="PTHR21363">
    <property type="entry name" value="PREPHENATE DEHYDROGENASE"/>
    <property type="match status" value="1"/>
</dbReference>